<reference evidence="3 4" key="1">
    <citation type="submission" date="2020-03" db="EMBL/GenBank/DDBJ databases">
        <title>Whole genome shotgun sequence of Phytohabitans flavus NBRC 107702.</title>
        <authorList>
            <person name="Komaki H."/>
            <person name="Tamura T."/>
        </authorList>
    </citation>
    <scope>NUCLEOTIDE SEQUENCE [LARGE SCALE GENOMIC DNA]</scope>
    <source>
        <strain evidence="3 4">NBRC 107702</strain>
    </source>
</reference>
<feature type="transmembrane region" description="Helical" evidence="2">
    <location>
        <begin position="43"/>
        <end position="60"/>
    </location>
</feature>
<evidence type="ECO:0000256" key="1">
    <source>
        <dbReference type="SAM" id="MobiDB-lite"/>
    </source>
</evidence>
<feature type="region of interest" description="Disordered" evidence="1">
    <location>
        <begin position="164"/>
        <end position="208"/>
    </location>
</feature>
<dbReference type="AlphaFoldDB" id="A0A6F8Y122"/>
<sequence>MLAGVVAAPLAWLLVSMGQSGSSSTVAGWAEARRYDTVDLIEPAVYLAVVGIMLGVIGTLRFSPLGPLVAGLLLIAPYAGLFADPLAVRDAVPDNWSVFDRDIPLLVPLDNGTLPLLGALLVIATFSVQRWRRWPVASGYAPEPLVTKDDPDTLPDLITAPGSLSSFNGFGTQPLLPDPDETPTVPSRPAGTRPWSAPPAGVAKRTDK</sequence>
<protein>
    <submittedName>
        <fullName evidence="3">Uncharacterized protein</fullName>
    </submittedName>
</protein>
<keyword evidence="4" id="KW-1185">Reference proteome</keyword>
<reference evidence="3 4" key="2">
    <citation type="submission" date="2020-03" db="EMBL/GenBank/DDBJ databases">
        <authorList>
            <person name="Ichikawa N."/>
            <person name="Kimura A."/>
            <person name="Kitahashi Y."/>
            <person name="Uohara A."/>
        </authorList>
    </citation>
    <scope>NUCLEOTIDE SEQUENCE [LARGE SCALE GENOMIC DNA]</scope>
    <source>
        <strain evidence="3 4">NBRC 107702</strain>
    </source>
</reference>
<organism evidence="3 4">
    <name type="scientific">Phytohabitans flavus</name>
    <dbReference type="NCBI Taxonomy" id="1076124"/>
    <lineage>
        <taxon>Bacteria</taxon>
        <taxon>Bacillati</taxon>
        <taxon>Actinomycetota</taxon>
        <taxon>Actinomycetes</taxon>
        <taxon>Micromonosporales</taxon>
        <taxon>Micromonosporaceae</taxon>
    </lineage>
</organism>
<name>A0A6F8Y122_9ACTN</name>
<dbReference type="Proteomes" id="UP000502508">
    <property type="component" value="Chromosome"/>
</dbReference>
<keyword evidence="2" id="KW-0472">Membrane</keyword>
<evidence type="ECO:0000256" key="2">
    <source>
        <dbReference type="SAM" id="Phobius"/>
    </source>
</evidence>
<proteinExistence type="predicted"/>
<keyword evidence="2" id="KW-0812">Transmembrane</keyword>
<accession>A0A6F8Y122</accession>
<gene>
    <name evidence="3" type="ORF">Pflav_062160</name>
</gene>
<feature type="transmembrane region" description="Helical" evidence="2">
    <location>
        <begin position="103"/>
        <end position="126"/>
    </location>
</feature>
<keyword evidence="2" id="KW-1133">Transmembrane helix</keyword>
<feature type="transmembrane region" description="Helical" evidence="2">
    <location>
        <begin position="65"/>
        <end position="83"/>
    </location>
</feature>
<dbReference type="KEGG" id="pfla:Pflav_062160"/>
<evidence type="ECO:0000313" key="4">
    <source>
        <dbReference type="Proteomes" id="UP000502508"/>
    </source>
</evidence>
<evidence type="ECO:0000313" key="3">
    <source>
        <dbReference type="EMBL" id="BCB79806.1"/>
    </source>
</evidence>
<dbReference type="EMBL" id="AP022870">
    <property type="protein sequence ID" value="BCB79806.1"/>
    <property type="molecule type" value="Genomic_DNA"/>
</dbReference>